<gene>
    <name evidence="9" type="ORF">E4634_09435</name>
</gene>
<evidence type="ECO:0000256" key="2">
    <source>
        <dbReference type="ARBA" id="ARBA00005337"/>
    </source>
</evidence>
<keyword evidence="10" id="KW-1185">Reference proteome</keyword>
<dbReference type="PROSITE" id="PS50903">
    <property type="entry name" value="RUBREDOXIN_LIKE"/>
    <property type="match status" value="1"/>
</dbReference>
<evidence type="ECO:0000313" key="10">
    <source>
        <dbReference type="Proteomes" id="UP000298050"/>
    </source>
</evidence>
<sequence>MREDIFFSGSYGGDNSKLRDDSKLECKICWYVYDPAAGDDYWHVAPGTPFSQLPAQWTCPECDGNKDDFLLVDTP</sequence>
<comment type="caution">
    <text evidence="9">The sequence shown here is derived from an EMBL/GenBank/DDBJ whole genome shotgun (WGS) entry which is preliminary data.</text>
</comment>
<reference evidence="9 10" key="1">
    <citation type="submission" date="2019-04" db="EMBL/GenBank/DDBJ databases">
        <title>Taxonomy of novel Haliea sp. from mangrove soil of West Coast of India.</title>
        <authorList>
            <person name="Verma A."/>
            <person name="Kumar P."/>
            <person name="Krishnamurthi S."/>
        </authorList>
    </citation>
    <scope>NUCLEOTIDE SEQUENCE [LARGE SCALE GENOMIC DNA]</scope>
    <source>
        <strain evidence="9 10">SAOS-164</strain>
    </source>
</reference>
<dbReference type="PANTHER" id="PTHR47627:SF1">
    <property type="entry name" value="RUBREDOXIN-1-RELATED"/>
    <property type="match status" value="1"/>
</dbReference>
<dbReference type="SUPFAM" id="SSF57802">
    <property type="entry name" value="Rubredoxin-like"/>
    <property type="match status" value="1"/>
</dbReference>
<comment type="similarity">
    <text evidence="2 7">Belongs to the rubredoxin family.</text>
</comment>
<dbReference type="PANTHER" id="PTHR47627">
    <property type="entry name" value="RUBREDOXIN"/>
    <property type="match status" value="1"/>
</dbReference>
<keyword evidence="5 7" id="KW-0249">Electron transport</keyword>
<dbReference type="PROSITE" id="PS00202">
    <property type="entry name" value="RUBREDOXIN"/>
    <property type="match status" value="1"/>
</dbReference>
<dbReference type="InterPro" id="IPR050526">
    <property type="entry name" value="Rubredoxin_ET"/>
</dbReference>
<keyword evidence="3" id="KW-0813">Transport</keyword>
<dbReference type="EMBL" id="SRLE01000006">
    <property type="protein sequence ID" value="TGD74329.1"/>
    <property type="molecule type" value="Genomic_DNA"/>
</dbReference>
<protein>
    <recommendedName>
        <fullName evidence="7">Rubredoxin</fullName>
    </recommendedName>
</protein>
<dbReference type="OrthoDB" id="9800607at2"/>
<dbReference type="Gene3D" id="2.20.28.10">
    <property type="match status" value="1"/>
</dbReference>
<keyword evidence="6 7" id="KW-0408">Iron</keyword>
<dbReference type="PRINTS" id="PR00163">
    <property type="entry name" value="RUBREDOXIN"/>
</dbReference>
<dbReference type="RefSeq" id="WP_135443165.1">
    <property type="nucleotide sequence ID" value="NZ_SRLE01000006.1"/>
</dbReference>
<evidence type="ECO:0000256" key="1">
    <source>
        <dbReference type="ARBA" id="ARBA00001965"/>
    </source>
</evidence>
<evidence type="ECO:0000256" key="7">
    <source>
        <dbReference type="RuleBase" id="RU003820"/>
    </source>
</evidence>
<feature type="domain" description="Rubredoxin-like" evidence="8">
    <location>
        <begin position="21"/>
        <end position="72"/>
    </location>
</feature>
<keyword evidence="4 7" id="KW-0479">Metal-binding</keyword>
<accession>A0A4Z0M490</accession>
<dbReference type="GO" id="GO:0009055">
    <property type="term" value="F:electron transfer activity"/>
    <property type="evidence" value="ECO:0007669"/>
    <property type="project" value="TreeGrafter"/>
</dbReference>
<dbReference type="Pfam" id="PF00301">
    <property type="entry name" value="Rubredoxin"/>
    <property type="match status" value="1"/>
</dbReference>
<name>A0A4Z0M490_9GAMM</name>
<dbReference type="GO" id="GO:0043448">
    <property type="term" value="P:alkane catabolic process"/>
    <property type="evidence" value="ECO:0007669"/>
    <property type="project" value="TreeGrafter"/>
</dbReference>
<organism evidence="9 10">
    <name type="scientific">Mangrovimicrobium sediminis</name>
    <dbReference type="NCBI Taxonomy" id="2562682"/>
    <lineage>
        <taxon>Bacteria</taxon>
        <taxon>Pseudomonadati</taxon>
        <taxon>Pseudomonadota</taxon>
        <taxon>Gammaproteobacteria</taxon>
        <taxon>Cellvibrionales</taxon>
        <taxon>Halieaceae</taxon>
        <taxon>Mangrovimicrobium</taxon>
    </lineage>
</organism>
<dbReference type="GO" id="GO:0005506">
    <property type="term" value="F:iron ion binding"/>
    <property type="evidence" value="ECO:0007669"/>
    <property type="project" value="UniProtKB-UniRule"/>
</dbReference>
<evidence type="ECO:0000313" key="9">
    <source>
        <dbReference type="EMBL" id="TGD74329.1"/>
    </source>
</evidence>
<proteinExistence type="inferred from homology"/>
<dbReference type="AlphaFoldDB" id="A0A4Z0M490"/>
<evidence type="ECO:0000256" key="6">
    <source>
        <dbReference type="ARBA" id="ARBA00023004"/>
    </source>
</evidence>
<dbReference type="Proteomes" id="UP000298050">
    <property type="component" value="Unassembled WGS sequence"/>
</dbReference>
<evidence type="ECO:0000256" key="3">
    <source>
        <dbReference type="ARBA" id="ARBA00022448"/>
    </source>
</evidence>
<dbReference type="InterPro" id="IPR024935">
    <property type="entry name" value="Rubredoxin_dom"/>
</dbReference>
<evidence type="ECO:0000256" key="4">
    <source>
        <dbReference type="ARBA" id="ARBA00022723"/>
    </source>
</evidence>
<evidence type="ECO:0000259" key="8">
    <source>
        <dbReference type="PROSITE" id="PS50903"/>
    </source>
</evidence>
<evidence type="ECO:0000256" key="5">
    <source>
        <dbReference type="ARBA" id="ARBA00022982"/>
    </source>
</evidence>
<dbReference type="InterPro" id="IPR024934">
    <property type="entry name" value="Rubredoxin-like_dom"/>
</dbReference>
<dbReference type="InterPro" id="IPR018527">
    <property type="entry name" value="Rubredoxin_Fe_BS"/>
</dbReference>
<comment type="cofactor">
    <cofactor evidence="1 7">
        <name>Fe(3+)</name>
        <dbReference type="ChEBI" id="CHEBI:29034"/>
    </cofactor>
</comment>
<dbReference type="CDD" id="cd00730">
    <property type="entry name" value="rubredoxin"/>
    <property type="match status" value="1"/>
</dbReference>